<evidence type="ECO:0000313" key="3">
    <source>
        <dbReference type="EMBL" id="EPE27847.1"/>
    </source>
</evidence>
<dbReference type="EMBL" id="KE145369">
    <property type="protein sequence ID" value="EPE27847.1"/>
    <property type="molecule type" value="Genomic_DNA"/>
</dbReference>
<feature type="compositionally biased region" description="Basic and acidic residues" evidence="1">
    <location>
        <begin position="196"/>
        <end position="208"/>
    </location>
</feature>
<dbReference type="eggNOG" id="ENOG502S7KB">
    <property type="taxonomic scope" value="Eukaryota"/>
</dbReference>
<sequence length="754" mass="82110">MPVSDNLYSADDSDGESFSEELTPTNGYFHRGEMAPRAMLHDPQLQDDKTPEPKVLVPIPNARGTPRPSTAANHPALSQFPPLGPHAMSVEDTMSNATPLPRHTETGPSLEPSREPNEQAAMGGPPPAYTRNPTPNPVFQPTSSRYTPSDASSRPLQEPQSPRRYSTFSEQPQLERGFLLPLRTPESMGGEAGGNLDERTPLRGDESVKPSRSTALKRVFVLAVVFIALVGTIVTLFHVKTNNSPRLGRPTKERLLDDTGPYCSSATIRRDPVVYEFPVGGDLKVLQITHDNDRSRRLARVQTTGEIRMRALNQSFEHGDRPHFTVNVHVSDSALQVVRTWDESSRILKISTPKYADLDPSISHCISLEITAWVPEGAVFEDISLGSISLDTRIIDDIDINVSGETKIASISGDIWFPLLEDMALLPVEKIARSHLPVVMDGSETYTQDLLLSLSTPDPIHPFASRRILVETVTGEINGVYPLLDFLGLSSQSGSISVGVLPQKVLPDAPAPADLEVQTASGSIQISVPVASEVNPDYIIPPRNYITNVHSNSGAIRGFFYLGSLGSFKSTTGSLKLRTLPIIPSEDSGSVIYPCRFETHTVSGSTDVEVLDPIFIARISSAEQTVGKATPAPDFYNPIGDHEPYLTIPPTRALYRHSAILSVKKLRTLQSKHTSNSASVAVVYPSGWEGSVHAKTVSGDITVSGSGVRTIRERKGWAYKEILARKGVDHAEQGSMAEMSDIAGDLRFKIGNTY</sequence>
<feature type="region of interest" description="Disordered" evidence="1">
    <location>
        <begin position="1"/>
        <end position="208"/>
    </location>
</feature>
<keyword evidence="2" id="KW-1133">Transmembrane helix</keyword>
<gene>
    <name evidence="3" type="ORF">GLAREA_04638</name>
</gene>
<organism evidence="3 4">
    <name type="scientific">Glarea lozoyensis (strain ATCC 20868 / MF5171)</name>
    <dbReference type="NCBI Taxonomy" id="1116229"/>
    <lineage>
        <taxon>Eukaryota</taxon>
        <taxon>Fungi</taxon>
        <taxon>Dikarya</taxon>
        <taxon>Ascomycota</taxon>
        <taxon>Pezizomycotina</taxon>
        <taxon>Leotiomycetes</taxon>
        <taxon>Helotiales</taxon>
        <taxon>Helotiaceae</taxon>
        <taxon>Glarea</taxon>
    </lineage>
</organism>
<evidence type="ECO:0000256" key="1">
    <source>
        <dbReference type="SAM" id="MobiDB-lite"/>
    </source>
</evidence>
<evidence type="ECO:0000256" key="2">
    <source>
        <dbReference type="SAM" id="Phobius"/>
    </source>
</evidence>
<proteinExistence type="predicted"/>
<dbReference type="OMA" id="CIQIRIT"/>
<evidence type="ECO:0000313" key="4">
    <source>
        <dbReference type="Proteomes" id="UP000016922"/>
    </source>
</evidence>
<keyword evidence="4" id="KW-1185">Reference proteome</keyword>
<reference evidence="3 4" key="1">
    <citation type="journal article" date="2013" name="BMC Genomics">
        <title>Genomics-driven discovery of the pneumocandin biosynthetic gene cluster in the fungus Glarea lozoyensis.</title>
        <authorList>
            <person name="Chen L."/>
            <person name="Yue Q."/>
            <person name="Zhang X."/>
            <person name="Xiang M."/>
            <person name="Wang C."/>
            <person name="Li S."/>
            <person name="Che Y."/>
            <person name="Ortiz-Lopez F.J."/>
            <person name="Bills G.F."/>
            <person name="Liu X."/>
            <person name="An Z."/>
        </authorList>
    </citation>
    <scope>NUCLEOTIDE SEQUENCE [LARGE SCALE GENOMIC DNA]</scope>
    <source>
        <strain evidence="4">ATCC 20868 / MF5171</strain>
    </source>
</reference>
<feature type="compositionally biased region" description="Pro residues" evidence="1">
    <location>
        <begin position="124"/>
        <end position="138"/>
    </location>
</feature>
<dbReference type="OrthoDB" id="3539644at2759"/>
<protein>
    <recommendedName>
        <fullName evidence="5">Adhesin domain-containing protein</fullName>
    </recommendedName>
</protein>
<accession>S3CN07</accession>
<dbReference type="HOGENOM" id="CLU_021482_0_0_1"/>
<dbReference type="KEGG" id="glz:GLAREA_04638"/>
<feature type="compositionally biased region" description="Polar residues" evidence="1">
    <location>
        <begin position="139"/>
        <end position="172"/>
    </location>
</feature>
<evidence type="ECO:0008006" key="5">
    <source>
        <dbReference type="Google" id="ProtNLM"/>
    </source>
</evidence>
<keyword evidence="2" id="KW-0812">Transmembrane</keyword>
<dbReference type="GeneID" id="19463693"/>
<feature type="transmembrane region" description="Helical" evidence="2">
    <location>
        <begin position="219"/>
        <end position="239"/>
    </location>
</feature>
<dbReference type="STRING" id="1116229.S3CN07"/>
<dbReference type="AlphaFoldDB" id="S3CN07"/>
<name>S3CN07_GLAL2</name>
<keyword evidence="2" id="KW-0472">Membrane</keyword>
<dbReference type="Proteomes" id="UP000016922">
    <property type="component" value="Unassembled WGS sequence"/>
</dbReference>
<dbReference type="RefSeq" id="XP_008085206.1">
    <property type="nucleotide sequence ID" value="XM_008087015.1"/>
</dbReference>